<dbReference type="EMBL" id="JAVDQK010000009">
    <property type="protein sequence ID" value="MDR6219846.1"/>
    <property type="molecule type" value="Genomic_DNA"/>
</dbReference>
<comment type="caution">
    <text evidence="10">The sequence shown here is derived from an EMBL/GenBank/DDBJ whole genome shotgun (WGS) entry which is preliminary data.</text>
</comment>
<dbReference type="Proteomes" id="UP001185331">
    <property type="component" value="Unassembled WGS sequence"/>
</dbReference>
<evidence type="ECO:0000256" key="1">
    <source>
        <dbReference type="ARBA" id="ARBA00000798"/>
    </source>
</evidence>
<evidence type="ECO:0000256" key="4">
    <source>
        <dbReference type="ARBA" id="ARBA00022801"/>
    </source>
</evidence>
<comment type="similarity">
    <text evidence="2">Belongs to the phospholipase D family.</text>
</comment>
<keyword evidence="4" id="KW-0378">Hydrolase</keyword>
<feature type="signal peptide" evidence="8">
    <location>
        <begin position="1"/>
        <end position="22"/>
    </location>
</feature>
<evidence type="ECO:0000256" key="8">
    <source>
        <dbReference type="SAM" id="SignalP"/>
    </source>
</evidence>
<dbReference type="PROSITE" id="PS50035">
    <property type="entry name" value="PLD"/>
    <property type="match status" value="1"/>
</dbReference>
<keyword evidence="5" id="KW-0442">Lipid degradation</keyword>
<name>A0AAE4BPJ9_9DEIO</name>
<evidence type="ECO:0000256" key="7">
    <source>
        <dbReference type="SAM" id="MobiDB-lite"/>
    </source>
</evidence>
<proteinExistence type="inferred from homology"/>
<keyword evidence="6" id="KW-0443">Lipid metabolism</keyword>
<feature type="compositionally biased region" description="Basic and acidic residues" evidence="7">
    <location>
        <begin position="479"/>
        <end position="491"/>
    </location>
</feature>
<sequence>MPRLLTALVLAGGLTLGLTRVASPPAVQLFPHTPTNASKPSEKCDQALCAALLRAINGAQRQIDFAIYGLRGQDEVLKALVRAQARGVKVRGVVDADVKGLNYYSDTVRLLRALPQVRTDQAADLRTQAKQRPSQGSSRCTRPEDRDGPLSCYSATVGGVKYELAQASEEPIDFEGDIMHDKFFVIDGRTVWTGSANISDSDVGGYNANVAALLGVPELAAAYSREFAQMYAGKFHREKKAVVNPAVRLPGGGSAQVFFSPQDGAMREVVRLLKSARKTVNVTIFYLTNKDVATALLEARERGVKVRVILDATAARNEYTKHELLRSAGAQVKVENWGGKMHAKAASVDGQHLVFGSMNWTSAGDLRNDENTLILRDVPAHVRVYDAAFEQMWRSIPDQWLKANPRPEGLESGLACQDGIDNDYDTKPDVQDTDCRTSTPQAGRSAPQGMTCPPGFPVKGNASSMIFHVPGGAFYEKTRPEDCFRTPEEARQAGYRQSGR</sequence>
<accession>A0AAE4BPJ9</accession>
<dbReference type="GO" id="GO:0016042">
    <property type="term" value="P:lipid catabolic process"/>
    <property type="evidence" value="ECO:0007669"/>
    <property type="project" value="UniProtKB-KW"/>
</dbReference>
<evidence type="ECO:0000256" key="3">
    <source>
        <dbReference type="ARBA" id="ARBA00012027"/>
    </source>
</evidence>
<feature type="region of interest" description="Disordered" evidence="7">
    <location>
        <begin position="122"/>
        <end position="148"/>
    </location>
</feature>
<comment type="catalytic activity">
    <reaction evidence="1">
        <text>a 1,2-diacyl-sn-glycero-3-phosphocholine + H2O = a 1,2-diacyl-sn-glycero-3-phosphate + choline + H(+)</text>
        <dbReference type="Rhea" id="RHEA:14445"/>
        <dbReference type="ChEBI" id="CHEBI:15354"/>
        <dbReference type="ChEBI" id="CHEBI:15377"/>
        <dbReference type="ChEBI" id="CHEBI:15378"/>
        <dbReference type="ChEBI" id="CHEBI:57643"/>
        <dbReference type="ChEBI" id="CHEBI:58608"/>
        <dbReference type="EC" id="3.1.4.4"/>
    </reaction>
</comment>
<dbReference type="Pfam" id="PF13091">
    <property type="entry name" value="PLDc_2"/>
    <property type="match status" value="2"/>
</dbReference>
<dbReference type="EC" id="3.1.4.4" evidence="3"/>
<feature type="chain" id="PRO_5042262153" description="phospholipase D" evidence="8">
    <location>
        <begin position="23"/>
        <end position="500"/>
    </location>
</feature>
<keyword evidence="8" id="KW-0732">Signal</keyword>
<feature type="region of interest" description="Disordered" evidence="7">
    <location>
        <begin position="479"/>
        <end position="500"/>
    </location>
</feature>
<dbReference type="SMART" id="SM00155">
    <property type="entry name" value="PLDc"/>
    <property type="match status" value="2"/>
</dbReference>
<evidence type="ECO:0000256" key="5">
    <source>
        <dbReference type="ARBA" id="ARBA00022963"/>
    </source>
</evidence>
<dbReference type="InterPro" id="IPR001736">
    <property type="entry name" value="PLipase_D/transphosphatidylase"/>
</dbReference>
<dbReference type="SUPFAM" id="SSF56024">
    <property type="entry name" value="Phospholipase D/nuclease"/>
    <property type="match status" value="2"/>
</dbReference>
<dbReference type="Gene3D" id="3.30.870.10">
    <property type="entry name" value="Endonuclease Chain A"/>
    <property type="match status" value="2"/>
</dbReference>
<evidence type="ECO:0000313" key="10">
    <source>
        <dbReference type="EMBL" id="MDR6219846.1"/>
    </source>
</evidence>
<feature type="region of interest" description="Disordered" evidence="7">
    <location>
        <begin position="411"/>
        <end position="457"/>
    </location>
</feature>
<gene>
    <name evidence="10" type="ORF">J2Y00_003453</name>
</gene>
<reference evidence="10" key="1">
    <citation type="submission" date="2023-07" db="EMBL/GenBank/DDBJ databases">
        <title>Sorghum-associated microbial communities from plants grown in Nebraska, USA.</title>
        <authorList>
            <person name="Schachtman D."/>
        </authorList>
    </citation>
    <scope>NUCLEOTIDE SEQUENCE</scope>
    <source>
        <strain evidence="10">BE330</strain>
    </source>
</reference>
<dbReference type="GO" id="GO:0004630">
    <property type="term" value="F:phospholipase D activity"/>
    <property type="evidence" value="ECO:0007669"/>
    <property type="project" value="UniProtKB-EC"/>
</dbReference>
<evidence type="ECO:0000259" key="9">
    <source>
        <dbReference type="PROSITE" id="PS50035"/>
    </source>
</evidence>
<organism evidence="10 11">
    <name type="scientific">Deinococcus soli</name>
    <name type="common">ex Cha et al. 2016</name>
    <dbReference type="NCBI Taxonomy" id="1309411"/>
    <lineage>
        <taxon>Bacteria</taxon>
        <taxon>Thermotogati</taxon>
        <taxon>Deinococcota</taxon>
        <taxon>Deinococci</taxon>
        <taxon>Deinococcales</taxon>
        <taxon>Deinococcaceae</taxon>
        <taxon>Deinococcus</taxon>
    </lineage>
</organism>
<protein>
    <recommendedName>
        <fullName evidence="3">phospholipase D</fullName>
        <ecNumber evidence="3">3.1.4.4</ecNumber>
    </recommendedName>
</protein>
<evidence type="ECO:0000256" key="6">
    <source>
        <dbReference type="ARBA" id="ARBA00023098"/>
    </source>
</evidence>
<dbReference type="CDD" id="cd09170">
    <property type="entry name" value="PLDc_Nuc"/>
    <property type="match status" value="1"/>
</dbReference>
<evidence type="ECO:0000256" key="2">
    <source>
        <dbReference type="ARBA" id="ARBA00008664"/>
    </source>
</evidence>
<dbReference type="InterPro" id="IPR051406">
    <property type="entry name" value="PLD_domain"/>
</dbReference>
<feature type="compositionally biased region" description="Polar residues" evidence="7">
    <location>
        <begin position="128"/>
        <end position="140"/>
    </location>
</feature>
<dbReference type="GO" id="GO:0016891">
    <property type="term" value="F:RNA endonuclease activity producing 5'-phosphomonoesters, hydrolytic mechanism"/>
    <property type="evidence" value="ECO:0007669"/>
    <property type="project" value="TreeGrafter"/>
</dbReference>
<feature type="domain" description="PLD phosphodiesterase" evidence="9">
    <location>
        <begin position="175"/>
        <end position="202"/>
    </location>
</feature>
<dbReference type="RefSeq" id="WP_309856022.1">
    <property type="nucleotide sequence ID" value="NZ_JAVDQJ010000008.1"/>
</dbReference>
<dbReference type="AlphaFoldDB" id="A0AAE4BPJ9"/>
<dbReference type="GO" id="GO:0006793">
    <property type="term" value="P:phosphorus metabolic process"/>
    <property type="evidence" value="ECO:0007669"/>
    <property type="project" value="UniProtKB-ARBA"/>
</dbReference>
<dbReference type="PANTHER" id="PTHR43856:SF1">
    <property type="entry name" value="MITOCHONDRIAL CARDIOLIPIN HYDROLASE"/>
    <property type="match status" value="1"/>
</dbReference>
<dbReference type="InterPro" id="IPR025202">
    <property type="entry name" value="PLD-like_dom"/>
</dbReference>
<feature type="compositionally biased region" description="Basic and acidic residues" evidence="7">
    <location>
        <begin position="424"/>
        <end position="435"/>
    </location>
</feature>
<evidence type="ECO:0000313" key="11">
    <source>
        <dbReference type="Proteomes" id="UP001185331"/>
    </source>
</evidence>
<dbReference type="PANTHER" id="PTHR43856">
    <property type="entry name" value="CARDIOLIPIN HYDROLASE"/>
    <property type="match status" value="1"/>
</dbReference>